<comment type="similarity">
    <text evidence="10">Belongs to the paired homeobox family. Unc-4 subfamily.</text>
</comment>
<sequence>MPAFFPEQPPFLFHSNFSFLSLYGLHHQLQQQQGHPHHRSDGGPPAGFLPNPWAAMQLQNANFSGRLAALGNCAARKDGMTSPLMQSKAGFQLCEQAVPGFGDQRGLQAYTPHSDSTGGGAGEDSKQRMLGNHTEAGSVVDEDGDAAKRRRTRTNFTGWQLQELERAFESSHYPDVFMREAVALRLDLAESRVQVWFQNRRAKWRKKENTRKGPGRPAHNAHPQTCSGEPISDEERARRERERQERKRAKQLQRGAKRLHAASSASNNQSSCLSASVEDSRHLRSPSQSSVVSSVESAAEDVALPTPASQPVKSISSFSIDALLGIPAVKQDPTDDCKSTADIPANAMEGVL</sequence>
<keyword evidence="6 12" id="KW-0238">DNA-binding</keyword>
<evidence type="ECO:0000256" key="8">
    <source>
        <dbReference type="ARBA" id="ARBA00023163"/>
    </source>
</evidence>
<evidence type="ECO:0000256" key="1">
    <source>
        <dbReference type="ARBA" id="ARBA00004123"/>
    </source>
</evidence>
<evidence type="ECO:0000256" key="14">
    <source>
        <dbReference type="SAM" id="MobiDB-lite"/>
    </source>
</evidence>
<keyword evidence="3" id="KW-0221">Differentiation</keyword>
<feature type="region of interest" description="Disordered" evidence="14">
    <location>
        <begin position="30"/>
        <end position="49"/>
    </location>
</feature>
<keyword evidence="9 12" id="KW-0539">Nucleus</keyword>
<keyword evidence="5" id="KW-0805">Transcription regulation</keyword>
<evidence type="ECO:0000256" key="12">
    <source>
        <dbReference type="PROSITE-ProRule" id="PRU00108"/>
    </source>
</evidence>
<keyword evidence="4" id="KW-0524">Neurogenesis</keyword>
<dbReference type="CDD" id="cd00086">
    <property type="entry name" value="homeodomain"/>
    <property type="match status" value="1"/>
</dbReference>
<dbReference type="FunFam" id="1.10.10.60:FF:000057">
    <property type="entry name" value="Short stature homeobox 2"/>
    <property type="match status" value="1"/>
</dbReference>
<dbReference type="GO" id="GO:0030154">
    <property type="term" value="P:cell differentiation"/>
    <property type="evidence" value="ECO:0007669"/>
    <property type="project" value="UniProtKB-KW"/>
</dbReference>
<feature type="DNA-binding region" description="Homeobox" evidence="12">
    <location>
        <begin position="149"/>
        <end position="208"/>
    </location>
</feature>
<keyword evidence="8" id="KW-0804">Transcription</keyword>
<dbReference type="InterPro" id="IPR001356">
    <property type="entry name" value="HD"/>
</dbReference>
<evidence type="ECO:0000256" key="13">
    <source>
        <dbReference type="RuleBase" id="RU000682"/>
    </source>
</evidence>
<feature type="region of interest" description="Disordered" evidence="14">
    <location>
        <begin position="205"/>
        <end position="292"/>
    </location>
</feature>
<feature type="compositionally biased region" description="Low complexity" evidence="14">
    <location>
        <begin position="261"/>
        <end position="276"/>
    </location>
</feature>
<proteinExistence type="inferred from homology"/>
<dbReference type="InterPro" id="IPR009057">
    <property type="entry name" value="Homeodomain-like_sf"/>
</dbReference>
<evidence type="ECO:0000256" key="4">
    <source>
        <dbReference type="ARBA" id="ARBA00022902"/>
    </source>
</evidence>
<dbReference type="PANTHER" id="PTHR46799:SF1">
    <property type="entry name" value="HOMEOBOX PROTEIN UNC-4 HOMOLOG"/>
    <property type="match status" value="1"/>
</dbReference>
<dbReference type="AlphaFoldDB" id="A0A1W0XC90"/>
<evidence type="ECO:0000256" key="3">
    <source>
        <dbReference type="ARBA" id="ARBA00022782"/>
    </source>
</evidence>
<feature type="compositionally biased region" description="Basic and acidic residues" evidence="14">
    <location>
        <begin position="233"/>
        <end position="245"/>
    </location>
</feature>
<keyword evidence="17" id="KW-1185">Reference proteome</keyword>
<protein>
    <recommendedName>
        <fullName evidence="11">Homeobox protein unc-4</fullName>
    </recommendedName>
</protein>
<dbReference type="Gene3D" id="1.10.10.60">
    <property type="entry name" value="Homeodomain-like"/>
    <property type="match status" value="1"/>
</dbReference>
<comment type="subcellular location">
    <subcellularLocation>
        <location evidence="1 12 13">Nucleus</location>
    </subcellularLocation>
</comment>
<evidence type="ECO:0000256" key="6">
    <source>
        <dbReference type="ARBA" id="ARBA00023125"/>
    </source>
</evidence>
<feature type="domain" description="Homeobox" evidence="15">
    <location>
        <begin position="147"/>
        <end position="207"/>
    </location>
</feature>
<evidence type="ECO:0000256" key="7">
    <source>
        <dbReference type="ARBA" id="ARBA00023155"/>
    </source>
</evidence>
<dbReference type="SMART" id="SM00389">
    <property type="entry name" value="HOX"/>
    <property type="match status" value="1"/>
</dbReference>
<keyword evidence="2" id="KW-0217">Developmental protein</keyword>
<dbReference type="PANTHER" id="PTHR46799">
    <property type="entry name" value="HOMEOBOX PROTEIN UNC-4 HOMOLOG"/>
    <property type="match status" value="1"/>
</dbReference>
<name>A0A1W0XC90_HYPEX</name>
<dbReference type="EMBL" id="MTYJ01000003">
    <property type="protein sequence ID" value="OQV25127.1"/>
    <property type="molecule type" value="Genomic_DNA"/>
</dbReference>
<gene>
    <name evidence="16" type="ORF">BV898_00820</name>
</gene>
<evidence type="ECO:0000256" key="5">
    <source>
        <dbReference type="ARBA" id="ARBA00023015"/>
    </source>
</evidence>
<evidence type="ECO:0000256" key="10">
    <source>
        <dbReference type="ARBA" id="ARBA00038351"/>
    </source>
</evidence>
<dbReference type="SUPFAM" id="SSF46689">
    <property type="entry name" value="Homeodomain-like"/>
    <property type="match status" value="1"/>
</dbReference>
<dbReference type="OrthoDB" id="6159439at2759"/>
<accession>A0A1W0XC90</accession>
<evidence type="ECO:0000313" key="17">
    <source>
        <dbReference type="Proteomes" id="UP000192578"/>
    </source>
</evidence>
<dbReference type="PROSITE" id="PS50071">
    <property type="entry name" value="HOMEOBOX_2"/>
    <property type="match status" value="1"/>
</dbReference>
<evidence type="ECO:0000313" key="16">
    <source>
        <dbReference type="EMBL" id="OQV25127.1"/>
    </source>
</evidence>
<comment type="caution">
    <text evidence="16">The sequence shown here is derived from an EMBL/GenBank/DDBJ whole genome shotgun (WGS) entry which is preliminary data.</text>
</comment>
<evidence type="ECO:0000256" key="9">
    <source>
        <dbReference type="ARBA" id="ARBA00023242"/>
    </source>
</evidence>
<dbReference type="GO" id="GO:0005634">
    <property type="term" value="C:nucleus"/>
    <property type="evidence" value="ECO:0007669"/>
    <property type="project" value="UniProtKB-SubCell"/>
</dbReference>
<keyword evidence="7 12" id="KW-0371">Homeobox</keyword>
<organism evidence="16 17">
    <name type="scientific">Hypsibius exemplaris</name>
    <name type="common">Freshwater tardigrade</name>
    <dbReference type="NCBI Taxonomy" id="2072580"/>
    <lineage>
        <taxon>Eukaryota</taxon>
        <taxon>Metazoa</taxon>
        <taxon>Ecdysozoa</taxon>
        <taxon>Tardigrada</taxon>
        <taxon>Eutardigrada</taxon>
        <taxon>Parachela</taxon>
        <taxon>Hypsibioidea</taxon>
        <taxon>Hypsibiidae</taxon>
        <taxon>Hypsibius</taxon>
    </lineage>
</organism>
<evidence type="ECO:0000259" key="15">
    <source>
        <dbReference type="PROSITE" id="PS50071"/>
    </source>
</evidence>
<evidence type="ECO:0000256" key="2">
    <source>
        <dbReference type="ARBA" id="ARBA00022473"/>
    </source>
</evidence>
<dbReference type="GO" id="GO:1990837">
    <property type="term" value="F:sequence-specific double-stranded DNA binding"/>
    <property type="evidence" value="ECO:0007669"/>
    <property type="project" value="TreeGrafter"/>
</dbReference>
<dbReference type="Pfam" id="PF00046">
    <property type="entry name" value="Homeodomain"/>
    <property type="match status" value="1"/>
</dbReference>
<evidence type="ECO:0000256" key="11">
    <source>
        <dbReference type="ARBA" id="ARBA00069290"/>
    </source>
</evidence>
<feature type="compositionally biased region" description="Basic residues" evidence="14">
    <location>
        <begin position="246"/>
        <end position="260"/>
    </location>
</feature>
<dbReference type="GO" id="GO:0007399">
    <property type="term" value="P:nervous system development"/>
    <property type="evidence" value="ECO:0007669"/>
    <property type="project" value="UniProtKB-KW"/>
</dbReference>
<dbReference type="Proteomes" id="UP000192578">
    <property type="component" value="Unassembled WGS sequence"/>
</dbReference>
<dbReference type="PROSITE" id="PS00027">
    <property type="entry name" value="HOMEOBOX_1"/>
    <property type="match status" value="1"/>
</dbReference>
<dbReference type="InterPro" id="IPR017970">
    <property type="entry name" value="Homeobox_CS"/>
</dbReference>
<reference evidence="17" key="1">
    <citation type="submission" date="2017-01" db="EMBL/GenBank/DDBJ databases">
        <title>Comparative genomics of anhydrobiosis in the tardigrade Hypsibius dujardini.</title>
        <authorList>
            <person name="Yoshida Y."/>
            <person name="Koutsovoulos G."/>
            <person name="Laetsch D."/>
            <person name="Stevens L."/>
            <person name="Kumar S."/>
            <person name="Horikawa D."/>
            <person name="Ishino K."/>
            <person name="Komine S."/>
            <person name="Tomita M."/>
            <person name="Blaxter M."/>
            <person name="Arakawa K."/>
        </authorList>
    </citation>
    <scope>NUCLEOTIDE SEQUENCE [LARGE SCALE GENOMIC DNA]</scope>
    <source>
        <strain evidence="17">Z151</strain>
    </source>
</reference>
<dbReference type="GO" id="GO:0000981">
    <property type="term" value="F:DNA-binding transcription factor activity, RNA polymerase II-specific"/>
    <property type="evidence" value="ECO:0007669"/>
    <property type="project" value="InterPro"/>
</dbReference>